<evidence type="ECO:0000259" key="4">
    <source>
        <dbReference type="Pfam" id="PF26002"/>
    </source>
</evidence>
<dbReference type="PATRIC" id="fig|1384056.3.peg.2035"/>
<evidence type="ECO:0000256" key="1">
    <source>
        <dbReference type="SAM" id="Coils"/>
    </source>
</evidence>
<evidence type="ECO:0000313" key="6">
    <source>
        <dbReference type="Proteomes" id="UP000029393"/>
    </source>
</evidence>
<feature type="domain" description="CzcB-like barrel-sandwich hybrid" evidence="3">
    <location>
        <begin position="70"/>
        <end position="288"/>
    </location>
</feature>
<dbReference type="Pfam" id="PF25973">
    <property type="entry name" value="BSH_CzcB"/>
    <property type="match status" value="1"/>
</dbReference>
<name>A0A091AXT7_9GAMM</name>
<feature type="coiled-coil region" evidence="1">
    <location>
        <begin position="135"/>
        <end position="169"/>
    </location>
</feature>
<keyword evidence="2" id="KW-0472">Membrane</keyword>
<evidence type="ECO:0000256" key="2">
    <source>
        <dbReference type="SAM" id="Phobius"/>
    </source>
</evidence>
<dbReference type="PANTHER" id="PTHR30386:SF28">
    <property type="entry name" value="EXPORTED PROTEIN"/>
    <property type="match status" value="1"/>
</dbReference>
<dbReference type="InterPro" id="IPR050739">
    <property type="entry name" value="MFP"/>
</dbReference>
<keyword evidence="2" id="KW-0812">Transmembrane</keyword>
<reference evidence="5 6" key="1">
    <citation type="submission" date="2013-09" db="EMBL/GenBank/DDBJ databases">
        <title>Genome sequencing of Arenimonas metalli.</title>
        <authorList>
            <person name="Chen F."/>
            <person name="Wang G."/>
        </authorList>
    </citation>
    <scope>NUCLEOTIDE SEQUENCE [LARGE SCALE GENOMIC DNA]</scope>
    <source>
        <strain evidence="5 6">CF5-1</strain>
    </source>
</reference>
<sequence>MSQDLFRKEVLEARQNRQLGGISLSQPLEAWLLVGFSILAAIVIVAFLLLGEYTRRSRVTGQLVPDLGLATIVSPTSGVVARLFPEEGEQVVKDQALTIIDVPRVMASGTDALSVIRQGLETRRESLESLGRSQADQIEAQLAGLSRQRDAARRELAQIEDEIATRREQVRVGRETSDRYRTLADQAYISRIQLNQQEQAVLELTYEQQSLERQATTLRRNLAQLEQTLLELPARREGALATTRRDLAALELERVQQEASGELLIRAPVAGLVASRLIEPGQAVQVGQPLMSLLPAGSRLQAQLLVPSAAVGFVEPGDEVLLRYQAYPYQKFGHHRGTVIRISRSAVATTGGDGQDREPYYRVLVALDSQSILAYGNAEALRPGMRLDADILGERRKLYEWALEPLYAVRGRIAH</sequence>
<evidence type="ECO:0008006" key="7">
    <source>
        <dbReference type="Google" id="ProtNLM"/>
    </source>
</evidence>
<organism evidence="5 6">
    <name type="scientific">Arenimonas metalli CF5-1</name>
    <dbReference type="NCBI Taxonomy" id="1384056"/>
    <lineage>
        <taxon>Bacteria</taxon>
        <taxon>Pseudomonadati</taxon>
        <taxon>Pseudomonadota</taxon>
        <taxon>Gammaproteobacteria</taxon>
        <taxon>Lysobacterales</taxon>
        <taxon>Lysobacteraceae</taxon>
        <taxon>Arenimonas</taxon>
    </lineage>
</organism>
<keyword evidence="6" id="KW-1185">Reference proteome</keyword>
<comment type="caution">
    <text evidence="5">The sequence shown here is derived from an EMBL/GenBank/DDBJ whole genome shotgun (WGS) entry which is preliminary data.</text>
</comment>
<feature type="domain" description="AprE-like beta-barrel" evidence="4">
    <location>
        <begin position="303"/>
        <end position="392"/>
    </location>
</feature>
<dbReference type="InterPro" id="IPR058647">
    <property type="entry name" value="BSH_CzcB-like"/>
</dbReference>
<dbReference type="Gene3D" id="2.40.30.170">
    <property type="match status" value="1"/>
</dbReference>
<gene>
    <name evidence="5" type="ORF">N787_03175</name>
</gene>
<dbReference type="PRINTS" id="PR01490">
    <property type="entry name" value="RTXTOXIND"/>
</dbReference>
<keyword evidence="2" id="KW-1133">Transmembrane helix</keyword>
<feature type="transmembrane region" description="Helical" evidence="2">
    <location>
        <begin position="30"/>
        <end position="50"/>
    </location>
</feature>
<accession>A0A091AXT7</accession>
<dbReference type="RefSeq" id="WP_034213680.1">
    <property type="nucleotide sequence ID" value="NZ_AVCK01000033.1"/>
</dbReference>
<dbReference type="STRING" id="1384056.N787_03175"/>
<dbReference type="PANTHER" id="PTHR30386">
    <property type="entry name" value="MEMBRANE FUSION SUBUNIT OF EMRAB-TOLC MULTIDRUG EFFLUX PUMP"/>
    <property type="match status" value="1"/>
</dbReference>
<dbReference type="InterPro" id="IPR058982">
    <property type="entry name" value="Beta-barrel_AprE"/>
</dbReference>
<evidence type="ECO:0000259" key="3">
    <source>
        <dbReference type="Pfam" id="PF25973"/>
    </source>
</evidence>
<dbReference type="OrthoDB" id="9775513at2"/>
<dbReference type="EMBL" id="AVCK01000033">
    <property type="protein sequence ID" value="KFN45143.1"/>
    <property type="molecule type" value="Genomic_DNA"/>
</dbReference>
<dbReference type="Pfam" id="PF26002">
    <property type="entry name" value="Beta-barrel_AprE"/>
    <property type="match status" value="1"/>
</dbReference>
<dbReference type="Proteomes" id="UP000029393">
    <property type="component" value="Unassembled WGS sequence"/>
</dbReference>
<protein>
    <recommendedName>
        <fullName evidence="7">Membrane fusion protein biotin-lipoyl like domain-containing protein</fullName>
    </recommendedName>
</protein>
<evidence type="ECO:0000313" key="5">
    <source>
        <dbReference type="EMBL" id="KFN45143.1"/>
    </source>
</evidence>
<dbReference type="eggNOG" id="COG0845">
    <property type="taxonomic scope" value="Bacteria"/>
</dbReference>
<dbReference type="AlphaFoldDB" id="A0A091AXT7"/>
<keyword evidence="1" id="KW-0175">Coiled coil</keyword>
<feature type="coiled-coil region" evidence="1">
    <location>
        <begin position="194"/>
        <end position="260"/>
    </location>
</feature>
<dbReference type="Gene3D" id="1.10.287.1490">
    <property type="match status" value="1"/>
</dbReference>
<proteinExistence type="predicted"/>